<reference evidence="2" key="1">
    <citation type="journal article" date="2019" name="Int. J. Syst. Evol. Microbiol.">
        <title>The Global Catalogue of Microorganisms (GCM) 10K type strain sequencing project: providing services to taxonomists for standard genome sequencing and annotation.</title>
        <authorList>
            <consortium name="The Broad Institute Genomics Platform"/>
            <consortium name="The Broad Institute Genome Sequencing Center for Infectious Disease"/>
            <person name="Wu L."/>
            <person name="Ma J."/>
        </authorList>
    </citation>
    <scope>NUCLEOTIDE SEQUENCE [LARGE SCALE GENOMIC DNA]</scope>
    <source>
        <strain evidence="2">JCM 3399</strain>
    </source>
</reference>
<comment type="caution">
    <text evidence="1">The sequence shown here is derived from an EMBL/GenBank/DDBJ whole genome shotgun (WGS) entry which is preliminary data.</text>
</comment>
<name>A0ABQ2VPB8_9ACTN</name>
<accession>A0ABQ2VPB8</accession>
<dbReference type="EMBL" id="BMRP01000096">
    <property type="protein sequence ID" value="GGV04373.1"/>
    <property type="molecule type" value="Genomic_DNA"/>
</dbReference>
<gene>
    <name evidence="1" type="ORF">GCM10010211_84450</name>
</gene>
<sequence length="498" mass="53636">MSTPEAATWLITATPAMPITPSQLCVPGHLAASQKIFAPAPEGWPSSLPLPAAEASVSALYALSQLHPELADFCKPTPDAYAIPSAPGPVCPPTSDLPVRELILVVDTGLSMSAWYPTVNAFAACACELPIFNDVHIVKLRSQPSSTHPDLLDRPAVNKLGLGHPAPPHRQKTIFIITDAVGAAWKRGLIWDDLRAWAQNHTVAILHVLPHHDWYLSGIHARPHQLRTREPGCPNSALEVAPPETAQPNGESTGLEQDRHKVLVPVLEIRKRWLDQWVRLMTSRLLVHQQVLEIPPPSAAAGLVPAPSPAPDAVAAPEQSIAAFRTAASENAFSLAVLLAAAPLNRHIMQLVAAELLPAASPGDLAAVLTSGLLITVENGAEHSDPHDQVVFDFTPGVREKLLSLGESTKTRRVVTLLDHYLSPHVPTVRGITQRVKNPATVFPPSITSETLPYLRVECAVLTALSGASTPHREAAERLRTKIDEFETDRRRVAAANP</sequence>
<protein>
    <submittedName>
        <fullName evidence="1">Uncharacterized protein</fullName>
    </submittedName>
</protein>
<organism evidence="1 2">
    <name type="scientific">Streptomyces albospinus</name>
    <dbReference type="NCBI Taxonomy" id="285515"/>
    <lineage>
        <taxon>Bacteria</taxon>
        <taxon>Bacillati</taxon>
        <taxon>Actinomycetota</taxon>
        <taxon>Actinomycetes</taxon>
        <taxon>Kitasatosporales</taxon>
        <taxon>Streptomycetaceae</taxon>
        <taxon>Streptomyces</taxon>
    </lineage>
</organism>
<dbReference type="NCBIfam" id="NF041121">
    <property type="entry name" value="SAV_2336_NTERM"/>
    <property type="match status" value="1"/>
</dbReference>
<evidence type="ECO:0000313" key="1">
    <source>
        <dbReference type="EMBL" id="GGV04373.1"/>
    </source>
</evidence>
<dbReference type="Proteomes" id="UP000654471">
    <property type="component" value="Unassembled WGS sequence"/>
</dbReference>
<keyword evidence="2" id="KW-1185">Reference proteome</keyword>
<proteinExistence type="predicted"/>
<evidence type="ECO:0000313" key="2">
    <source>
        <dbReference type="Proteomes" id="UP000654471"/>
    </source>
</evidence>
<dbReference type="InterPro" id="IPR047738">
    <property type="entry name" value="SAV_2336-like_N"/>
</dbReference>